<dbReference type="SMART" id="SM00521">
    <property type="entry name" value="CBF"/>
    <property type="match status" value="1"/>
</dbReference>
<feature type="region of interest" description="Disordered" evidence="7">
    <location>
        <begin position="307"/>
        <end position="328"/>
    </location>
</feature>
<dbReference type="GO" id="GO:0003700">
    <property type="term" value="F:DNA-binding transcription factor activity"/>
    <property type="evidence" value="ECO:0007669"/>
    <property type="project" value="UniProtKB-UniRule"/>
</dbReference>
<evidence type="ECO:0000256" key="3">
    <source>
        <dbReference type="ARBA" id="ARBA00023125"/>
    </source>
</evidence>
<dbReference type="GO" id="GO:0005634">
    <property type="term" value="C:nucleus"/>
    <property type="evidence" value="ECO:0007669"/>
    <property type="project" value="UniProtKB-SubCell"/>
</dbReference>
<dbReference type="PROSITE" id="PS51152">
    <property type="entry name" value="NFYA_HAP2_2"/>
    <property type="match status" value="1"/>
</dbReference>
<keyword evidence="3 6" id="KW-0238">DNA-binding</keyword>
<evidence type="ECO:0000313" key="8">
    <source>
        <dbReference type="EMBL" id="RKF77236.1"/>
    </source>
</evidence>
<comment type="caution">
    <text evidence="8">The sequence shown here is derived from an EMBL/GenBank/DDBJ whole genome shotgun (WGS) entry which is preliminary data.</text>
</comment>
<evidence type="ECO:0000256" key="5">
    <source>
        <dbReference type="ARBA" id="ARBA00023242"/>
    </source>
</evidence>
<evidence type="ECO:0000256" key="2">
    <source>
        <dbReference type="ARBA" id="ARBA00023015"/>
    </source>
</evidence>
<dbReference type="Pfam" id="PF02045">
    <property type="entry name" value="CBFB_NFYA"/>
    <property type="match status" value="1"/>
</dbReference>
<feature type="region of interest" description="Disordered" evidence="7">
    <location>
        <begin position="1"/>
        <end position="83"/>
    </location>
</feature>
<dbReference type="PRINTS" id="PR00616">
    <property type="entry name" value="CCAATSUBUNTB"/>
</dbReference>
<dbReference type="EMBL" id="MCBS01022129">
    <property type="protein sequence ID" value="RKF77236.1"/>
    <property type="molecule type" value="Genomic_DNA"/>
</dbReference>
<feature type="compositionally biased region" description="Polar residues" evidence="7">
    <location>
        <begin position="26"/>
        <end position="79"/>
    </location>
</feature>
<feature type="compositionally biased region" description="Low complexity" evidence="7">
    <location>
        <begin position="12"/>
        <end position="25"/>
    </location>
</feature>
<comment type="similarity">
    <text evidence="6">Belongs to the NFYA/HAP2 subunit family.</text>
</comment>
<organism evidence="8 9">
    <name type="scientific">Golovinomyces cichoracearum</name>
    <dbReference type="NCBI Taxonomy" id="62708"/>
    <lineage>
        <taxon>Eukaryota</taxon>
        <taxon>Fungi</taxon>
        <taxon>Dikarya</taxon>
        <taxon>Ascomycota</taxon>
        <taxon>Pezizomycotina</taxon>
        <taxon>Leotiomycetes</taxon>
        <taxon>Erysiphales</taxon>
        <taxon>Erysiphaceae</taxon>
        <taxon>Golovinomyces</taxon>
    </lineage>
</organism>
<accession>A0A420IRS6</accession>
<dbReference type="Gene3D" id="6.10.250.2430">
    <property type="match status" value="1"/>
</dbReference>
<proteinExistence type="inferred from homology"/>
<comment type="subunit">
    <text evidence="6">Heterotrimer.</text>
</comment>
<reference evidence="8 9" key="1">
    <citation type="journal article" date="2018" name="BMC Genomics">
        <title>Comparative genome analyses reveal sequence features reflecting distinct modes of host-adaptation between dicot and monocot powdery mildew.</title>
        <authorList>
            <person name="Wu Y."/>
            <person name="Ma X."/>
            <person name="Pan Z."/>
            <person name="Kale S.D."/>
            <person name="Song Y."/>
            <person name="King H."/>
            <person name="Zhang Q."/>
            <person name="Presley C."/>
            <person name="Deng X."/>
            <person name="Wei C.I."/>
            <person name="Xiao S."/>
        </authorList>
    </citation>
    <scope>NUCLEOTIDE SEQUENCE [LARGE SCALE GENOMIC DNA]</scope>
    <source>
        <strain evidence="8">UMSG1</strain>
    </source>
</reference>
<keyword evidence="4 6" id="KW-0804">Transcription</keyword>
<comment type="function">
    <text evidence="6">Component of the sequence-specific heterotrimeric transcription factor (NF-Y) which specifically recognizes a 5'-CCAAT-3' box motif found in the promoters of its target genes.</text>
</comment>
<evidence type="ECO:0000313" key="9">
    <source>
        <dbReference type="Proteomes" id="UP000285326"/>
    </source>
</evidence>
<evidence type="ECO:0000256" key="6">
    <source>
        <dbReference type="RuleBase" id="RU367155"/>
    </source>
</evidence>
<dbReference type="Proteomes" id="UP000285326">
    <property type="component" value="Unassembled WGS sequence"/>
</dbReference>
<dbReference type="PANTHER" id="PTHR12632">
    <property type="entry name" value="TRANSCRIPTION FACTOR NF-Y ALPHA-RELATED"/>
    <property type="match status" value="1"/>
</dbReference>
<dbReference type="GO" id="GO:0003677">
    <property type="term" value="F:DNA binding"/>
    <property type="evidence" value="ECO:0007669"/>
    <property type="project" value="UniProtKB-KW"/>
</dbReference>
<comment type="subcellular location">
    <subcellularLocation>
        <location evidence="1 6">Nucleus</location>
    </subcellularLocation>
</comment>
<dbReference type="AlphaFoldDB" id="A0A420IRS6"/>
<keyword evidence="5 6" id="KW-0539">Nucleus</keyword>
<evidence type="ECO:0000256" key="1">
    <source>
        <dbReference type="ARBA" id="ARBA00004123"/>
    </source>
</evidence>
<evidence type="ECO:0000256" key="7">
    <source>
        <dbReference type="SAM" id="MobiDB-lite"/>
    </source>
</evidence>
<name>A0A420IRS6_9PEZI</name>
<keyword evidence="2 6" id="KW-0805">Transcription regulation</keyword>
<protein>
    <recommendedName>
        <fullName evidence="6">Transcriptional activator HAP2</fullName>
    </recommendedName>
</protein>
<gene>
    <name evidence="8" type="ORF">GcM1_221055</name>
</gene>
<evidence type="ECO:0000256" key="4">
    <source>
        <dbReference type="ARBA" id="ARBA00023163"/>
    </source>
</evidence>
<sequence>MMEYARYQNHPQTQHGHSQGQHLQGNFSNTSQHPGPNTSMASPSQSLQSQHQVHPQLSPILSSQQLPDQRSHSIHQQMSYPPAYGMTHPQMQYGITPQAAAIAATAAASGQGYQYNMQDPVLPNSHRMGRVKTDLGRQSPKQMNNQMAHTQVQVQDRGMGQMLSPAMPNSQPILSHGSARPVMTSLPQSHSPEMCGVGLEDSPLYVNAKQFHRILKRRIARQKLEDALRLTSKGRKPYLHESRHNHAMRRPRGPGGRFLTADEVAEIEKAKFERMDGNSDSFNKMNSPTNDMINNKRRAGCDLLTARKKSKLAASQPRNINDNADDGG</sequence>
<dbReference type="InterPro" id="IPR001289">
    <property type="entry name" value="NFYA"/>
</dbReference>